<evidence type="ECO:0000256" key="1">
    <source>
        <dbReference type="SAM" id="MobiDB-lite"/>
    </source>
</evidence>
<sequence>MDNTPKKKTPAPENFVITDAMRAWAKERVPNVDIDFETEQFLDTHAAKGNKFLDWNRAWHTWMRNSRKFSEERQQGRRGNLRVVGGSRNDVPDNSYWDNISDEDLKRSFQ</sequence>
<proteinExistence type="predicted"/>
<gene>
    <name evidence="2" type="ORF">KGD82_13440</name>
</gene>
<evidence type="ECO:0000313" key="2">
    <source>
        <dbReference type="EMBL" id="QVJ03032.1"/>
    </source>
</evidence>
<dbReference type="AlphaFoldDB" id="A0A975LD96"/>
<protein>
    <submittedName>
        <fullName evidence="2">Uncharacterized protein</fullName>
    </submittedName>
</protein>
<evidence type="ECO:0000313" key="3">
    <source>
        <dbReference type="Proteomes" id="UP000682416"/>
    </source>
</evidence>
<name>A0A975LD96_9ACTN</name>
<accession>A0A975LD96</accession>
<dbReference type="EMBL" id="CP074402">
    <property type="protein sequence ID" value="QVJ03032.1"/>
    <property type="molecule type" value="Genomic_DNA"/>
</dbReference>
<dbReference type="Proteomes" id="UP000682416">
    <property type="component" value="Chromosome"/>
</dbReference>
<keyword evidence="3" id="KW-1185">Reference proteome</keyword>
<dbReference type="KEGG" id="nec:KGD82_13440"/>
<reference evidence="2" key="1">
    <citation type="submission" date="2021-05" db="EMBL/GenBank/DDBJ databases">
        <authorList>
            <person name="Kaiqin L."/>
            <person name="Jian G."/>
        </authorList>
    </citation>
    <scope>NUCLEOTIDE SEQUENCE</scope>
    <source>
        <strain evidence="2">HDS5</strain>
    </source>
</reference>
<organism evidence="2 3">
    <name type="scientific">Nocardiopsis eucommiae</name>
    <dbReference type="NCBI Taxonomy" id="2831970"/>
    <lineage>
        <taxon>Bacteria</taxon>
        <taxon>Bacillati</taxon>
        <taxon>Actinomycetota</taxon>
        <taxon>Actinomycetes</taxon>
        <taxon>Streptosporangiales</taxon>
        <taxon>Nocardiopsidaceae</taxon>
        <taxon>Nocardiopsis</taxon>
    </lineage>
</organism>
<feature type="region of interest" description="Disordered" evidence="1">
    <location>
        <begin position="68"/>
        <end position="110"/>
    </location>
</feature>